<comment type="caution">
    <text evidence="11">The sequence shown here is derived from an EMBL/GenBank/DDBJ whole genome shotgun (WGS) entry which is preliminary data.</text>
</comment>
<gene>
    <name evidence="11" type="primary">faeB-1_3</name>
    <name evidence="11" type="ORF">N0V89_010763</name>
</gene>
<feature type="chain" id="PRO_5041015870" description="Carboxylic ester hydrolase" evidence="10">
    <location>
        <begin position="20"/>
        <end position="535"/>
    </location>
</feature>
<keyword evidence="8" id="KW-1015">Disulfide bond</keyword>
<dbReference type="PANTHER" id="PTHR33938:SF15">
    <property type="entry name" value="FERULOYL ESTERASE B-RELATED"/>
    <property type="match status" value="1"/>
</dbReference>
<keyword evidence="2" id="KW-0719">Serine esterase</keyword>
<evidence type="ECO:0000256" key="8">
    <source>
        <dbReference type="ARBA" id="ARBA00023157"/>
    </source>
</evidence>
<dbReference type="GO" id="GO:0046872">
    <property type="term" value="F:metal ion binding"/>
    <property type="evidence" value="ECO:0007669"/>
    <property type="project" value="UniProtKB-KW"/>
</dbReference>
<keyword evidence="3" id="KW-0858">Xylan degradation</keyword>
<comment type="catalytic activity">
    <reaction evidence="9">
        <text>feruloyl-polysaccharide + H2O = ferulate + polysaccharide.</text>
        <dbReference type="EC" id="3.1.1.73"/>
    </reaction>
</comment>
<evidence type="ECO:0000313" key="11">
    <source>
        <dbReference type="EMBL" id="KAJ4346831.1"/>
    </source>
</evidence>
<keyword evidence="5 10" id="KW-0732">Signal</keyword>
<keyword evidence="7" id="KW-0106">Calcium</keyword>
<protein>
    <recommendedName>
        <fullName evidence="10">Carboxylic ester hydrolase</fullName>
        <ecNumber evidence="10">3.1.1.-</ecNumber>
    </recommendedName>
</protein>
<name>A0A9W8XDZ5_9PLEO</name>
<dbReference type="RefSeq" id="XP_056066631.1">
    <property type="nucleotide sequence ID" value="XM_056219504.1"/>
</dbReference>
<evidence type="ECO:0000256" key="1">
    <source>
        <dbReference type="ARBA" id="ARBA00006249"/>
    </source>
</evidence>
<keyword evidence="4" id="KW-0479">Metal-binding</keyword>
<dbReference type="AlphaFoldDB" id="A0A9W8XDZ5"/>
<keyword evidence="3" id="KW-0624">Polysaccharide degradation</keyword>
<dbReference type="InterPro" id="IPR029058">
    <property type="entry name" value="AB_hydrolase_fold"/>
</dbReference>
<keyword evidence="3" id="KW-0119">Carbohydrate metabolism</keyword>
<evidence type="ECO:0000256" key="5">
    <source>
        <dbReference type="ARBA" id="ARBA00022729"/>
    </source>
</evidence>
<keyword evidence="12" id="KW-1185">Reference proteome</keyword>
<proteinExistence type="inferred from homology"/>
<feature type="signal peptide" evidence="10">
    <location>
        <begin position="1"/>
        <end position="19"/>
    </location>
</feature>
<evidence type="ECO:0000256" key="10">
    <source>
        <dbReference type="RuleBase" id="RU361238"/>
    </source>
</evidence>
<dbReference type="SUPFAM" id="SSF53474">
    <property type="entry name" value="alpha/beta-Hydrolases"/>
    <property type="match status" value="1"/>
</dbReference>
<comment type="similarity">
    <text evidence="1 10">Belongs to the tannase family.</text>
</comment>
<accession>A0A9W8XDZ5</accession>
<evidence type="ECO:0000256" key="3">
    <source>
        <dbReference type="ARBA" id="ARBA00022651"/>
    </source>
</evidence>
<dbReference type="OrthoDB" id="3039123at2759"/>
<dbReference type="Proteomes" id="UP001140513">
    <property type="component" value="Unassembled WGS sequence"/>
</dbReference>
<dbReference type="GeneID" id="80914293"/>
<evidence type="ECO:0000256" key="7">
    <source>
        <dbReference type="ARBA" id="ARBA00022837"/>
    </source>
</evidence>
<evidence type="ECO:0000256" key="6">
    <source>
        <dbReference type="ARBA" id="ARBA00022801"/>
    </source>
</evidence>
<evidence type="ECO:0000256" key="2">
    <source>
        <dbReference type="ARBA" id="ARBA00022487"/>
    </source>
</evidence>
<dbReference type="EC" id="3.1.1.-" evidence="10"/>
<sequence length="535" mass="58722">MRLRYALLLTGILTSPALSRPSASFQERCANLADKIQLDYTFEVNLAEYLAPNTTIDLTAESLNATCYDSIGNTTAPVPVGVCRLNLRVATSESSEVYTEVWLPENWEGRTLTTGNGGLAGCIQYSELTYGASYGFASFGTNNGHNGTSGGAFFHQPEVYEDYAWRSIYTGAVVGKSIAEQFYGDVCGKSYYLGCSTGGRQGWKAVQKNPELFDGVVAGAPAMDIWAHVGFFGYALQTLGFNTSSVTLAQWAAVREEVLNQCDGLDGAHDGILEDPAACDLDWKPLLCSSTTNNTCLTADQIEAATKLFGPISYNGTLIHPGHGHGYEPELIAYEYSPLVLTWIPEVFRYVVYEDISWDPMTFTLQDVLYALQQDANGVHLNTFDSDISAFRDRGGKILHWHGTADQLLVSRTSDLYYNKVRSTLNASVADLDEFYRYFRASGVGHCYGGPGANFMGQLGGQVTADTPDDSMLRRIVQWVEEGDAPESVRGTKFINDTVALGVEFTRKHCKYPKVNKYTGSREGLDEEGWECVEP</sequence>
<keyword evidence="6 10" id="KW-0378">Hydrolase</keyword>
<dbReference type="PANTHER" id="PTHR33938">
    <property type="entry name" value="FERULOYL ESTERASE B-RELATED"/>
    <property type="match status" value="1"/>
</dbReference>
<dbReference type="EMBL" id="JAPEUX010000008">
    <property type="protein sequence ID" value="KAJ4346831.1"/>
    <property type="molecule type" value="Genomic_DNA"/>
</dbReference>
<evidence type="ECO:0000256" key="9">
    <source>
        <dbReference type="ARBA" id="ARBA00034075"/>
    </source>
</evidence>
<dbReference type="GO" id="GO:0030600">
    <property type="term" value="F:feruloyl esterase activity"/>
    <property type="evidence" value="ECO:0007669"/>
    <property type="project" value="UniProtKB-EC"/>
</dbReference>
<evidence type="ECO:0000313" key="12">
    <source>
        <dbReference type="Proteomes" id="UP001140513"/>
    </source>
</evidence>
<organism evidence="11 12">
    <name type="scientific">Didymosphaeria variabile</name>
    <dbReference type="NCBI Taxonomy" id="1932322"/>
    <lineage>
        <taxon>Eukaryota</taxon>
        <taxon>Fungi</taxon>
        <taxon>Dikarya</taxon>
        <taxon>Ascomycota</taxon>
        <taxon>Pezizomycotina</taxon>
        <taxon>Dothideomycetes</taxon>
        <taxon>Pleosporomycetidae</taxon>
        <taxon>Pleosporales</taxon>
        <taxon>Massarineae</taxon>
        <taxon>Didymosphaeriaceae</taxon>
        <taxon>Didymosphaeria</taxon>
    </lineage>
</organism>
<dbReference type="InterPro" id="IPR011118">
    <property type="entry name" value="Tannase/feruloyl_esterase"/>
</dbReference>
<dbReference type="GO" id="GO:0045493">
    <property type="term" value="P:xylan catabolic process"/>
    <property type="evidence" value="ECO:0007669"/>
    <property type="project" value="UniProtKB-KW"/>
</dbReference>
<evidence type="ECO:0000256" key="4">
    <source>
        <dbReference type="ARBA" id="ARBA00022723"/>
    </source>
</evidence>
<dbReference type="Pfam" id="PF07519">
    <property type="entry name" value="Tannase"/>
    <property type="match status" value="1"/>
</dbReference>
<reference evidence="11" key="1">
    <citation type="submission" date="2022-10" db="EMBL/GenBank/DDBJ databases">
        <title>Tapping the CABI collections for fungal endophytes: first genome assemblies for Collariella, Neodidymelliopsis, Ascochyta clinopodiicola, Didymella pomorum, Didymosphaeria variabile, Neocosmospora piperis and Neocucurbitaria cava.</title>
        <authorList>
            <person name="Hill R."/>
        </authorList>
    </citation>
    <scope>NUCLEOTIDE SEQUENCE</scope>
    <source>
        <strain evidence="11">IMI 356815</strain>
    </source>
</reference>